<dbReference type="PROSITE" id="PS50835">
    <property type="entry name" value="IG_LIKE"/>
    <property type="match status" value="2"/>
</dbReference>
<evidence type="ECO:0000313" key="10">
    <source>
        <dbReference type="EMBL" id="KAK9880089.1"/>
    </source>
</evidence>
<keyword evidence="4" id="KW-0472">Membrane</keyword>
<keyword evidence="6" id="KW-0325">Glycoprotein</keyword>
<dbReference type="Proteomes" id="UP001431783">
    <property type="component" value="Unassembled WGS sequence"/>
</dbReference>
<dbReference type="GO" id="GO:0005911">
    <property type="term" value="C:cell-cell junction"/>
    <property type="evidence" value="ECO:0007669"/>
    <property type="project" value="TreeGrafter"/>
</dbReference>
<dbReference type="AlphaFoldDB" id="A0AAW1UH90"/>
<comment type="caution">
    <text evidence="10">The sequence shown here is derived from an EMBL/GenBank/DDBJ whole genome shotgun (WGS) entry which is preliminary data.</text>
</comment>
<evidence type="ECO:0000256" key="7">
    <source>
        <dbReference type="ARBA" id="ARBA00023319"/>
    </source>
</evidence>
<evidence type="ECO:0000256" key="1">
    <source>
        <dbReference type="ARBA" id="ARBA00004479"/>
    </source>
</evidence>
<evidence type="ECO:0000259" key="9">
    <source>
        <dbReference type="PROSITE" id="PS50835"/>
    </source>
</evidence>
<evidence type="ECO:0000313" key="11">
    <source>
        <dbReference type="Proteomes" id="UP001431783"/>
    </source>
</evidence>
<evidence type="ECO:0000256" key="8">
    <source>
        <dbReference type="SAM" id="MobiDB-lite"/>
    </source>
</evidence>
<reference evidence="10 11" key="1">
    <citation type="submission" date="2023-03" db="EMBL/GenBank/DDBJ databases">
        <title>Genome insight into feeding habits of ladybird beetles.</title>
        <authorList>
            <person name="Li H.-S."/>
            <person name="Huang Y.-H."/>
            <person name="Pang H."/>
        </authorList>
    </citation>
    <scope>NUCLEOTIDE SEQUENCE [LARGE SCALE GENOMIC DNA]</scope>
    <source>
        <strain evidence="10">SYSU_2023b</strain>
        <tissue evidence="10">Whole body</tissue>
    </source>
</reference>
<feature type="domain" description="Ig-like" evidence="9">
    <location>
        <begin position="120"/>
        <end position="158"/>
    </location>
</feature>
<sequence length="158" mass="17701">MYFLVLDGTSSEEIRDTQEGEDVTLECRFTPQTSRETLTYYWAKNNKQTHDNVAIGNVPLDSNYRLNYHPEKGIYDLLISNASYDRDNGKFECKVKAGGSGTNLHVQKYGLTVLTVPQPPEIAPAAHVTVTEGKRQELTCASKGGSPDPQVKWYREGE</sequence>
<dbReference type="GO" id="GO:0005886">
    <property type="term" value="C:plasma membrane"/>
    <property type="evidence" value="ECO:0007669"/>
    <property type="project" value="TreeGrafter"/>
</dbReference>
<dbReference type="PANTHER" id="PTHR11640">
    <property type="entry name" value="NEPHRIN"/>
    <property type="match status" value="1"/>
</dbReference>
<keyword evidence="5" id="KW-1015">Disulfide bond</keyword>
<evidence type="ECO:0000256" key="6">
    <source>
        <dbReference type="ARBA" id="ARBA00023180"/>
    </source>
</evidence>
<dbReference type="SUPFAM" id="SSF48726">
    <property type="entry name" value="Immunoglobulin"/>
    <property type="match status" value="2"/>
</dbReference>
<name>A0AAW1UH90_9CUCU</name>
<dbReference type="EMBL" id="JARQZJ010000063">
    <property type="protein sequence ID" value="KAK9880089.1"/>
    <property type="molecule type" value="Genomic_DNA"/>
</dbReference>
<dbReference type="InterPro" id="IPR013106">
    <property type="entry name" value="Ig_V-set"/>
</dbReference>
<dbReference type="InterPro" id="IPR003599">
    <property type="entry name" value="Ig_sub"/>
</dbReference>
<dbReference type="SMART" id="SM00409">
    <property type="entry name" value="IG"/>
    <property type="match status" value="1"/>
</dbReference>
<evidence type="ECO:0000256" key="5">
    <source>
        <dbReference type="ARBA" id="ARBA00023157"/>
    </source>
</evidence>
<dbReference type="GO" id="GO:0050839">
    <property type="term" value="F:cell adhesion molecule binding"/>
    <property type="evidence" value="ECO:0007669"/>
    <property type="project" value="TreeGrafter"/>
</dbReference>
<organism evidence="10 11">
    <name type="scientific">Henosepilachna vigintioctopunctata</name>
    <dbReference type="NCBI Taxonomy" id="420089"/>
    <lineage>
        <taxon>Eukaryota</taxon>
        <taxon>Metazoa</taxon>
        <taxon>Ecdysozoa</taxon>
        <taxon>Arthropoda</taxon>
        <taxon>Hexapoda</taxon>
        <taxon>Insecta</taxon>
        <taxon>Pterygota</taxon>
        <taxon>Neoptera</taxon>
        <taxon>Endopterygota</taxon>
        <taxon>Coleoptera</taxon>
        <taxon>Polyphaga</taxon>
        <taxon>Cucujiformia</taxon>
        <taxon>Coccinelloidea</taxon>
        <taxon>Coccinellidae</taxon>
        <taxon>Epilachninae</taxon>
        <taxon>Epilachnini</taxon>
        <taxon>Henosepilachna</taxon>
    </lineage>
</organism>
<dbReference type="PANTHER" id="PTHR11640:SF134">
    <property type="entry name" value="ECHINOID, ISOFORM A-RELATED"/>
    <property type="match status" value="1"/>
</dbReference>
<keyword evidence="11" id="KW-1185">Reference proteome</keyword>
<dbReference type="Gene3D" id="2.60.40.10">
    <property type="entry name" value="Immunoglobulins"/>
    <property type="match status" value="2"/>
</dbReference>
<dbReference type="InterPro" id="IPR013162">
    <property type="entry name" value="CD80_C2-set"/>
</dbReference>
<evidence type="ECO:0000256" key="3">
    <source>
        <dbReference type="ARBA" id="ARBA00022989"/>
    </source>
</evidence>
<dbReference type="Pfam" id="PF08205">
    <property type="entry name" value="C2-set_2"/>
    <property type="match status" value="1"/>
</dbReference>
<feature type="domain" description="Ig-like" evidence="9">
    <location>
        <begin position="19"/>
        <end position="107"/>
    </location>
</feature>
<dbReference type="Pfam" id="PF07686">
    <property type="entry name" value="V-set"/>
    <property type="match status" value="1"/>
</dbReference>
<protein>
    <recommendedName>
        <fullName evidence="9">Ig-like domain-containing protein</fullName>
    </recommendedName>
</protein>
<keyword evidence="2" id="KW-0812">Transmembrane</keyword>
<gene>
    <name evidence="10" type="ORF">WA026_008605</name>
</gene>
<dbReference type="InterPro" id="IPR036179">
    <property type="entry name" value="Ig-like_dom_sf"/>
</dbReference>
<accession>A0AAW1UH90</accession>
<dbReference type="InterPro" id="IPR051275">
    <property type="entry name" value="Cell_adhesion_signaling"/>
</dbReference>
<dbReference type="InterPro" id="IPR007110">
    <property type="entry name" value="Ig-like_dom"/>
</dbReference>
<proteinExistence type="predicted"/>
<dbReference type="InterPro" id="IPR013783">
    <property type="entry name" value="Ig-like_fold"/>
</dbReference>
<evidence type="ECO:0000256" key="4">
    <source>
        <dbReference type="ARBA" id="ARBA00023136"/>
    </source>
</evidence>
<comment type="subcellular location">
    <subcellularLocation>
        <location evidence="1">Membrane</location>
        <topology evidence="1">Single-pass type I membrane protein</topology>
    </subcellularLocation>
</comment>
<evidence type="ECO:0000256" key="2">
    <source>
        <dbReference type="ARBA" id="ARBA00022692"/>
    </source>
</evidence>
<feature type="region of interest" description="Disordered" evidence="8">
    <location>
        <begin position="137"/>
        <end position="158"/>
    </location>
</feature>
<dbReference type="GO" id="GO:0098609">
    <property type="term" value="P:cell-cell adhesion"/>
    <property type="evidence" value="ECO:0007669"/>
    <property type="project" value="TreeGrafter"/>
</dbReference>
<keyword evidence="3" id="KW-1133">Transmembrane helix</keyword>
<keyword evidence="7" id="KW-0393">Immunoglobulin domain</keyword>